<keyword evidence="2" id="KW-0472">Membrane</keyword>
<proteinExistence type="predicted"/>
<evidence type="ECO:0000256" key="1">
    <source>
        <dbReference type="SAM" id="MobiDB-lite"/>
    </source>
</evidence>
<feature type="signal peptide" evidence="3">
    <location>
        <begin position="1"/>
        <end position="26"/>
    </location>
</feature>
<accession>A0A9X2EGM4</accession>
<dbReference type="RefSeq" id="WP_252113925.1">
    <property type="nucleotide sequence ID" value="NZ_JAMSHT010000001.1"/>
</dbReference>
<dbReference type="Proteomes" id="UP001155128">
    <property type="component" value="Unassembled WGS sequence"/>
</dbReference>
<evidence type="ECO:0000256" key="3">
    <source>
        <dbReference type="SAM" id="SignalP"/>
    </source>
</evidence>
<gene>
    <name evidence="4" type="ORF">NDO55_07525</name>
</gene>
<reference evidence="4" key="1">
    <citation type="submission" date="2022-06" db="EMBL/GenBank/DDBJ databases">
        <title>Sphingomicrobium sedimins sp. nov., a marine bacterium isolated from tidal flat.</title>
        <authorList>
            <person name="Kim C.-H."/>
            <person name="Yoo Y."/>
            <person name="Kim J.-J."/>
        </authorList>
    </citation>
    <scope>NUCLEOTIDE SEQUENCE</scope>
    <source>
        <strain evidence="4">GRR-S6-50</strain>
    </source>
</reference>
<feature type="chain" id="PRO_5040992089" evidence="3">
    <location>
        <begin position="27"/>
        <end position="404"/>
    </location>
</feature>
<feature type="region of interest" description="Disordered" evidence="1">
    <location>
        <begin position="33"/>
        <end position="123"/>
    </location>
</feature>
<keyword evidence="5" id="KW-1185">Reference proteome</keyword>
<protein>
    <submittedName>
        <fullName evidence="4">Uncharacterized protein</fullName>
    </submittedName>
</protein>
<name>A0A9X2EGM4_9SPHN</name>
<feature type="compositionally biased region" description="Low complexity" evidence="1">
    <location>
        <begin position="59"/>
        <end position="78"/>
    </location>
</feature>
<keyword evidence="3" id="KW-0732">Signal</keyword>
<keyword evidence="2" id="KW-1133">Transmembrane helix</keyword>
<evidence type="ECO:0000313" key="5">
    <source>
        <dbReference type="Proteomes" id="UP001155128"/>
    </source>
</evidence>
<feature type="compositionally biased region" description="Pro residues" evidence="1">
    <location>
        <begin position="209"/>
        <end position="229"/>
    </location>
</feature>
<dbReference type="AlphaFoldDB" id="A0A9X2EGM4"/>
<dbReference type="EMBL" id="JAMSHT010000001">
    <property type="protein sequence ID" value="MCM8557668.1"/>
    <property type="molecule type" value="Genomic_DNA"/>
</dbReference>
<keyword evidence="2" id="KW-0812">Transmembrane</keyword>
<feature type="region of interest" description="Disordered" evidence="1">
    <location>
        <begin position="206"/>
        <end position="230"/>
    </location>
</feature>
<organism evidence="4 5">
    <name type="scientific">Sphingomicrobium sediminis</name>
    <dbReference type="NCBI Taxonomy" id="2950949"/>
    <lineage>
        <taxon>Bacteria</taxon>
        <taxon>Pseudomonadati</taxon>
        <taxon>Pseudomonadota</taxon>
        <taxon>Alphaproteobacteria</taxon>
        <taxon>Sphingomonadales</taxon>
        <taxon>Sphingomonadaceae</taxon>
        <taxon>Sphingomicrobium</taxon>
    </lineage>
</organism>
<feature type="compositionally biased region" description="Pro residues" evidence="1">
    <location>
        <begin position="79"/>
        <end position="103"/>
    </location>
</feature>
<comment type="caution">
    <text evidence="4">The sequence shown here is derived from an EMBL/GenBank/DDBJ whole genome shotgun (WGS) entry which is preliminary data.</text>
</comment>
<evidence type="ECO:0000313" key="4">
    <source>
        <dbReference type="EMBL" id="MCM8557668.1"/>
    </source>
</evidence>
<feature type="compositionally biased region" description="Low complexity" evidence="1">
    <location>
        <begin position="104"/>
        <end position="114"/>
    </location>
</feature>
<evidence type="ECO:0000256" key="2">
    <source>
        <dbReference type="SAM" id="Phobius"/>
    </source>
</evidence>
<sequence length="404" mass="42439">MYRLNLSVRALLAALVLALLPATAAAQETGNVVAPAPAQPQDRGDVIGPDSLRDFSLDPNAPAQPRQQQPQQPQTQPDTTPPPAETTPPPTQLPTRQAPPPAQSAPAPVEAQPTAPAPAPQREITLPPLEGLEDTVDPDLEVEGFDPQPFDPADLDADTGAMGVGWWLLAILPVILVFGAFVAIRRRSRTRAALAGGGEMVMERDVAPEPEPAPAPAPEPAPAPAPEPAAPVGGIVASGLKPELEAKARLNVAVVDGENFWVEYRLLVANVGGAGARDIRVDTAILPAGPDQQEMIAQFEAHPDIGKGDPAIERLAPMEDVMLQGRVSVPLAQSRIAQVGDRKIIMPILAFTLRRAANAESAVPVAAGTFAYMIGREGGADGKLAPIRVDLGSRQFRDATLKEI</sequence>
<feature type="transmembrane region" description="Helical" evidence="2">
    <location>
        <begin position="164"/>
        <end position="184"/>
    </location>
</feature>